<dbReference type="STRING" id="1030841.HMPREF9370_0071"/>
<dbReference type="GO" id="GO:0008483">
    <property type="term" value="F:transaminase activity"/>
    <property type="evidence" value="ECO:0007669"/>
    <property type="project" value="InterPro"/>
</dbReference>
<dbReference type="HAMAP" id="MF_00375">
    <property type="entry name" value="HemL_aminotrans_3"/>
    <property type="match status" value="1"/>
</dbReference>
<comment type="pathway">
    <text evidence="2">Porphyrin-containing compound metabolism; protoporphyrin-IX biosynthesis; 5-aminolevulinate from L-glutamyl-tRNA(Glu): step 2/2.</text>
</comment>
<dbReference type="CDD" id="cd00610">
    <property type="entry name" value="OAT_like"/>
    <property type="match status" value="1"/>
</dbReference>
<evidence type="ECO:0000256" key="4">
    <source>
        <dbReference type="ARBA" id="ARBA00022898"/>
    </source>
</evidence>
<keyword evidence="5 7" id="KW-0413">Isomerase</keyword>
<dbReference type="InterPro" id="IPR005814">
    <property type="entry name" value="Aminotrans_3"/>
</dbReference>
<dbReference type="PATRIC" id="fig|1030841.3.peg.75"/>
<dbReference type="Pfam" id="PF00202">
    <property type="entry name" value="Aminotran_3"/>
    <property type="match status" value="1"/>
</dbReference>
<keyword evidence="6 7" id="KW-0627">Porphyrin biosynthesis</keyword>
<dbReference type="PROSITE" id="PS00600">
    <property type="entry name" value="AA_TRANSFER_CLASS_3"/>
    <property type="match status" value="1"/>
</dbReference>
<dbReference type="InterPro" id="IPR015424">
    <property type="entry name" value="PyrdxlP-dep_Trfase"/>
</dbReference>
<dbReference type="Proteomes" id="UP000005336">
    <property type="component" value="Unassembled WGS sequence"/>
</dbReference>
<gene>
    <name evidence="7 8" type="primary">hemL</name>
    <name evidence="8" type="ORF">HMPREF9370_0071</name>
</gene>
<dbReference type="NCBIfam" id="TIGR00713">
    <property type="entry name" value="hemL"/>
    <property type="match status" value="1"/>
</dbReference>
<protein>
    <recommendedName>
        <fullName evidence="7">Glutamate-1-semialdehyde 2,1-aminomutase</fullName>
        <shortName evidence="7">GSA</shortName>
        <ecNumber evidence="7">5.4.3.8</ecNumber>
    </recommendedName>
    <alternativeName>
        <fullName evidence="7">Glutamate-1-semialdehyde aminotransferase</fullName>
        <shortName evidence="7">GSA-AT</shortName>
    </alternativeName>
</protein>
<proteinExistence type="inferred from homology"/>
<dbReference type="SUPFAM" id="SSF53383">
    <property type="entry name" value="PLP-dependent transferases"/>
    <property type="match status" value="1"/>
</dbReference>
<organism evidence="8 9">
    <name type="scientific">Neisseria wadsworthii 9715</name>
    <dbReference type="NCBI Taxonomy" id="1030841"/>
    <lineage>
        <taxon>Bacteria</taxon>
        <taxon>Pseudomonadati</taxon>
        <taxon>Pseudomonadota</taxon>
        <taxon>Betaproteobacteria</taxon>
        <taxon>Neisseriales</taxon>
        <taxon>Neisseriaceae</taxon>
        <taxon>Neisseria</taxon>
    </lineage>
</organism>
<dbReference type="Gene3D" id="3.40.640.10">
    <property type="entry name" value="Type I PLP-dependent aspartate aminotransferase-like (Major domain)"/>
    <property type="match status" value="1"/>
</dbReference>
<dbReference type="GO" id="GO:0006782">
    <property type="term" value="P:protoporphyrinogen IX biosynthetic process"/>
    <property type="evidence" value="ECO:0007669"/>
    <property type="project" value="UniProtKB-UniRule"/>
</dbReference>
<keyword evidence="7" id="KW-0963">Cytoplasm</keyword>
<name>G4CLW2_9NEIS</name>
<feature type="modified residue" description="N6-(pyridoxal phosphate)lysine" evidence="7">
    <location>
        <position position="291"/>
    </location>
</feature>
<comment type="subunit">
    <text evidence="7">Homodimer.</text>
</comment>
<dbReference type="AlphaFoldDB" id="G4CLW2"/>
<keyword evidence="9" id="KW-1185">Reference proteome</keyword>
<accession>G4CLW2</accession>
<comment type="subcellular location">
    <subcellularLocation>
        <location evidence="7">Cytoplasm</location>
    </subcellularLocation>
</comment>
<evidence type="ECO:0000313" key="9">
    <source>
        <dbReference type="Proteomes" id="UP000005336"/>
    </source>
</evidence>
<keyword evidence="4 7" id="KW-0663">Pyridoxal phosphate</keyword>
<evidence type="ECO:0000256" key="7">
    <source>
        <dbReference type="HAMAP-Rule" id="MF_00375"/>
    </source>
</evidence>
<dbReference type="GO" id="GO:0030170">
    <property type="term" value="F:pyridoxal phosphate binding"/>
    <property type="evidence" value="ECO:0007669"/>
    <property type="project" value="InterPro"/>
</dbReference>
<dbReference type="GO" id="GO:0042286">
    <property type="term" value="F:glutamate-1-semialdehyde 2,1-aminomutase activity"/>
    <property type="evidence" value="ECO:0007669"/>
    <property type="project" value="UniProtKB-UniRule"/>
</dbReference>
<sequence>MIKLIGITQTGNACLKTCFDYGKDKPMNRNEELFNRAKAIIPGGVNSPVRAFGSVGGVPRFIKKAQGAFVWDAAGKQYIDYVGSWGPAIVGHAHPEVLEAVREAAVDGLSFGAPTEAEIVIAEEIAKILPSVEQLRLVSSGTEATMSAIRLARGYTGRDKIVKFEGCYHGHSDSLLVKAGSGLLTFGNPSSAGVPADFTKHTVVLPYNDTEALKEAFAGFGHEIACVIIEPIAGNMNLVKPSSEFVQTLRRITEENGSVLIYDEVMTGFRVALGGAQSLHGITPDLTTMGKVIGGGMPLAAFGGKKEIMACISPLGGVYQAGTLSGNPVAVAAGLKTLEIIQRPGFYENLSERTEQLVNGLAEAAQAAGTVFTADSVGGMFGLYFAGKKPETYADMTASNIENFKRFFHGMLEEGVAFGPSAYEASFMSAAHTPELIEDTVKAARKVFAAMPV</sequence>
<evidence type="ECO:0000256" key="2">
    <source>
        <dbReference type="ARBA" id="ARBA00004819"/>
    </source>
</evidence>
<dbReference type="EMBL" id="AGAZ01000002">
    <property type="protein sequence ID" value="EGZ51320.1"/>
    <property type="molecule type" value="Genomic_DNA"/>
</dbReference>
<dbReference type="NCBIfam" id="NF000818">
    <property type="entry name" value="PRK00062.1"/>
    <property type="match status" value="1"/>
</dbReference>
<dbReference type="InterPro" id="IPR049704">
    <property type="entry name" value="Aminotrans_3_PPA_site"/>
</dbReference>
<comment type="caution">
    <text evidence="8">The sequence shown here is derived from an EMBL/GenBank/DDBJ whole genome shotgun (WGS) entry which is preliminary data.</text>
</comment>
<evidence type="ECO:0000256" key="1">
    <source>
        <dbReference type="ARBA" id="ARBA00001933"/>
    </source>
</evidence>
<dbReference type="PANTHER" id="PTHR43713:SF3">
    <property type="entry name" value="GLUTAMATE-1-SEMIALDEHYDE 2,1-AMINOMUTASE 1, CHLOROPLASTIC-RELATED"/>
    <property type="match status" value="1"/>
</dbReference>
<evidence type="ECO:0000256" key="3">
    <source>
        <dbReference type="ARBA" id="ARBA00008981"/>
    </source>
</evidence>
<evidence type="ECO:0000256" key="5">
    <source>
        <dbReference type="ARBA" id="ARBA00023235"/>
    </source>
</evidence>
<evidence type="ECO:0000256" key="6">
    <source>
        <dbReference type="ARBA" id="ARBA00023244"/>
    </source>
</evidence>
<reference evidence="8 9" key="1">
    <citation type="submission" date="2011-06" db="EMBL/GenBank/DDBJ databases">
        <authorList>
            <person name="Muzny D."/>
            <person name="Qin X."/>
            <person name="Deng J."/>
            <person name="Jiang H."/>
            <person name="Liu Y."/>
            <person name="Qu J."/>
            <person name="Song X.-Z."/>
            <person name="Zhang L."/>
            <person name="Thornton R."/>
            <person name="Coyle M."/>
            <person name="Francisco L."/>
            <person name="Jackson L."/>
            <person name="Javaid M."/>
            <person name="Korchina V."/>
            <person name="Kovar C."/>
            <person name="Mata R."/>
            <person name="Mathew T."/>
            <person name="Ngo R."/>
            <person name="Nguyen L."/>
            <person name="Nguyen N."/>
            <person name="Okwuonu G."/>
            <person name="Ongeri F."/>
            <person name="Pham C."/>
            <person name="Simmons D."/>
            <person name="Wilczek-Boney K."/>
            <person name="Hale W."/>
            <person name="Jakkamsetti A."/>
            <person name="Pham P."/>
            <person name="Ruth R."/>
            <person name="San Lucas F."/>
            <person name="Warren J."/>
            <person name="Zhang J."/>
            <person name="Zhao Z."/>
            <person name="Zhou C."/>
            <person name="Zhu D."/>
            <person name="Lee S."/>
            <person name="Bess C."/>
            <person name="Blankenburg K."/>
            <person name="Forbes L."/>
            <person name="Fu Q."/>
            <person name="Gubbala S."/>
            <person name="Hirani K."/>
            <person name="Jayaseelan J.C."/>
            <person name="Lara F."/>
            <person name="Munidasa M."/>
            <person name="Palculict T."/>
            <person name="Patil S."/>
            <person name="Pu L.-L."/>
            <person name="Saada N."/>
            <person name="Tang L."/>
            <person name="Weissenberger G."/>
            <person name="Zhu Y."/>
            <person name="Hemphill L."/>
            <person name="Shang Y."/>
            <person name="Youmans B."/>
            <person name="Ayvaz T."/>
            <person name="Ross M."/>
            <person name="Santibanez J."/>
            <person name="Aqrawi P."/>
            <person name="Gross S."/>
            <person name="Joshi V."/>
            <person name="Fowler G."/>
            <person name="Nazareth L."/>
            <person name="Reid J."/>
            <person name="Worley K."/>
            <person name="Petrosino J."/>
            <person name="Highlander S."/>
            <person name="Gibbs R."/>
        </authorList>
    </citation>
    <scope>NUCLEOTIDE SEQUENCE [LARGE SCALE GENOMIC DNA]</scope>
    <source>
        <strain evidence="8 9">9715</strain>
    </source>
</reference>
<dbReference type="EC" id="5.4.3.8" evidence="7"/>
<comment type="cofactor">
    <cofactor evidence="1 7">
        <name>pyridoxal 5'-phosphate</name>
        <dbReference type="ChEBI" id="CHEBI:597326"/>
    </cofactor>
</comment>
<evidence type="ECO:0000313" key="8">
    <source>
        <dbReference type="EMBL" id="EGZ51320.1"/>
    </source>
</evidence>
<dbReference type="Gene3D" id="3.90.1150.10">
    <property type="entry name" value="Aspartate Aminotransferase, domain 1"/>
    <property type="match status" value="1"/>
</dbReference>
<dbReference type="InterPro" id="IPR015421">
    <property type="entry name" value="PyrdxlP-dep_Trfase_major"/>
</dbReference>
<dbReference type="GO" id="GO:0005737">
    <property type="term" value="C:cytoplasm"/>
    <property type="evidence" value="ECO:0007669"/>
    <property type="project" value="UniProtKB-SubCell"/>
</dbReference>
<dbReference type="InterPro" id="IPR004639">
    <property type="entry name" value="4pyrrol_synth_GluAld_NH2Trfase"/>
</dbReference>
<dbReference type="PANTHER" id="PTHR43713">
    <property type="entry name" value="GLUTAMATE-1-SEMIALDEHYDE 2,1-AMINOMUTASE"/>
    <property type="match status" value="1"/>
</dbReference>
<comment type="catalytic activity">
    <reaction evidence="7">
        <text>(S)-4-amino-5-oxopentanoate = 5-aminolevulinate</text>
        <dbReference type="Rhea" id="RHEA:14265"/>
        <dbReference type="ChEBI" id="CHEBI:57501"/>
        <dbReference type="ChEBI" id="CHEBI:356416"/>
        <dbReference type="EC" id="5.4.3.8"/>
    </reaction>
</comment>
<dbReference type="HOGENOM" id="CLU_016922_1_5_4"/>
<comment type="similarity">
    <text evidence="3 7">Belongs to the class-III pyridoxal-phosphate-dependent aminotransferase family. HemL subfamily.</text>
</comment>
<dbReference type="UniPathway" id="UPA00251">
    <property type="reaction ID" value="UER00317"/>
</dbReference>
<dbReference type="FunFam" id="3.40.640.10:FF:000021">
    <property type="entry name" value="Glutamate-1-semialdehyde 2,1-aminomutase"/>
    <property type="match status" value="1"/>
</dbReference>
<dbReference type="InterPro" id="IPR015422">
    <property type="entry name" value="PyrdxlP-dep_Trfase_small"/>
</dbReference>